<dbReference type="EMBL" id="CP060784">
    <property type="protein sequence ID" value="QNP54210.1"/>
    <property type="molecule type" value="Genomic_DNA"/>
</dbReference>
<dbReference type="AlphaFoldDB" id="A0A7H0H0Z4"/>
<sequence length="100" mass="11309">MAIRLQHSGVESAFRKLTQVSRRRDCCCAQSVIKAPQTIFEGILNQYSYDKELLMTCLTTTTGRVSNGKVLIRRQVYTPTDKPQPTNVTSCYRPVAPSHF</sequence>
<proteinExistence type="predicted"/>
<protein>
    <submittedName>
        <fullName evidence="2">Uncharacterized protein</fullName>
    </submittedName>
</protein>
<dbReference type="KEGG" id="hqi:H9L05_04670"/>
<feature type="compositionally biased region" description="Polar residues" evidence="1">
    <location>
        <begin position="81"/>
        <end position="90"/>
    </location>
</feature>
<keyword evidence="3" id="KW-1185">Reference proteome</keyword>
<evidence type="ECO:0000256" key="1">
    <source>
        <dbReference type="SAM" id="MobiDB-lite"/>
    </source>
</evidence>
<accession>A0A7H0H0Z4</accession>
<organism evidence="2 3">
    <name type="scientific">Hymenobacter qilianensis</name>
    <dbReference type="NCBI Taxonomy" id="1385715"/>
    <lineage>
        <taxon>Bacteria</taxon>
        <taxon>Pseudomonadati</taxon>
        <taxon>Bacteroidota</taxon>
        <taxon>Cytophagia</taxon>
        <taxon>Cytophagales</taxon>
        <taxon>Hymenobacteraceae</taxon>
        <taxon>Hymenobacter</taxon>
    </lineage>
</organism>
<evidence type="ECO:0000313" key="2">
    <source>
        <dbReference type="EMBL" id="QNP54210.1"/>
    </source>
</evidence>
<dbReference type="Proteomes" id="UP000516093">
    <property type="component" value="Chromosome"/>
</dbReference>
<reference evidence="2 3" key="1">
    <citation type="submission" date="2020-08" db="EMBL/GenBank/DDBJ databases">
        <title>Genome sequence of Hymenobacter qilianensis JCM 19763T.</title>
        <authorList>
            <person name="Hyun D.-W."/>
            <person name="Bae J.-W."/>
        </authorList>
    </citation>
    <scope>NUCLEOTIDE SEQUENCE [LARGE SCALE GENOMIC DNA]</scope>
    <source>
        <strain evidence="2 3">JCM 19763</strain>
    </source>
</reference>
<feature type="region of interest" description="Disordered" evidence="1">
    <location>
        <begin position="81"/>
        <end position="100"/>
    </location>
</feature>
<evidence type="ECO:0000313" key="3">
    <source>
        <dbReference type="Proteomes" id="UP000516093"/>
    </source>
</evidence>
<gene>
    <name evidence="2" type="ORF">H9L05_04670</name>
</gene>
<dbReference type="RefSeq" id="WP_187734369.1">
    <property type="nucleotide sequence ID" value="NZ_BMFN01000001.1"/>
</dbReference>
<name>A0A7H0H0Z4_9BACT</name>